<protein>
    <submittedName>
        <fullName evidence="2">Uncharacterized protein</fullName>
    </submittedName>
</protein>
<feature type="region of interest" description="Disordered" evidence="1">
    <location>
        <begin position="1"/>
        <end position="45"/>
    </location>
</feature>
<evidence type="ECO:0000313" key="2">
    <source>
        <dbReference type="EMBL" id="KAA6369065.1"/>
    </source>
</evidence>
<feature type="compositionally biased region" description="Acidic residues" evidence="1">
    <location>
        <begin position="1"/>
        <end position="12"/>
    </location>
</feature>
<comment type="caution">
    <text evidence="2">The sequence shown here is derived from an EMBL/GenBank/DDBJ whole genome shotgun (WGS) entry which is preliminary data.</text>
</comment>
<reference evidence="2 3" key="1">
    <citation type="submission" date="2019-03" db="EMBL/GenBank/DDBJ databases">
        <title>Single cell metagenomics reveals metabolic interactions within the superorganism composed of flagellate Streblomastix strix and complex community of Bacteroidetes bacteria on its surface.</title>
        <authorList>
            <person name="Treitli S.C."/>
            <person name="Kolisko M."/>
            <person name="Husnik F."/>
            <person name="Keeling P."/>
            <person name="Hampl V."/>
        </authorList>
    </citation>
    <scope>NUCLEOTIDE SEQUENCE [LARGE SCALE GENOMIC DNA]</scope>
    <source>
        <strain evidence="2">ST1C</strain>
    </source>
</reference>
<organism evidence="2 3">
    <name type="scientific">Streblomastix strix</name>
    <dbReference type="NCBI Taxonomy" id="222440"/>
    <lineage>
        <taxon>Eukaryota</taxon>
        <taxon>Metamonada</taxon>
        <taxon>Preaxostyla</taxon>
        <taxon>Oxymonadida</taxon>
        <taxon>Streblomastigidae</taxon>
        <taxon>Streblomastix</taxon>
    </lineage>
</organism>
<dbReference type="EMBL" id="SNRW01016734">
    <property type="protein sequence ID" value="KAA6369065.1"/>
    <property type="molecule type" value="Genomic_DNA"/>
</dbReference>
<accession>A0A5J4UHN7</accession>
<name>A0A5J4UHN7_9EUKA</name>
<proteinExistence type="predicted"/>
<feature type="compositionally biased region" description="Acidic residues" evidence="1">
    <location>
        <begin position="27"/>
        <end position="40"/>
    </location>
</feature>
<dbReference type="Proteomes" id="UP000324800">
    <property type="component" value="Unassembled WGS sequence"/>
</dbReference>
<sequence>MITDKDEIEISDTTDNNINNNKQDTDYQQEEDESDEEDERELIGRKMKLSRELNSIISDKQAHERFEQSRAQSALKRIKFNPALEHQDREHLRGLRAINKPLIVNSVTGIEVVSAGLAESIQEMNQNITSSPQKRGKNLLCLHQSQAIQRLTQAQLPDRIPPLLRRRSPLSCERLIYLFHMRPIKYENDFKQQQQQRIISTEQ</sequence>
<evidence type="ECO:0000313" key="3">
    <source>
        <dbReference type="Proteomes" id="UP000324800"/>
    </source>
</evidence>
<evidence type="ECO:0000256" key="1">
    <source>
        <dbReference type="SAM" id="MobiDB-lite"/>
    </source>
</evidence>
<gene>
    <name evidence="2" type="ORF">EZS28_035408</name>
</gene>
<feature type="compositionally biased region" description="Low complexity" evidence="1">
    <location>
        <begin position="13"/>
        <end position="22"/>
    </location>
</feature>
<dbReference type="AlphaFoldDB" id="A0A5J4UHN7"/>